<name>A0A645H3J8_9ZZZZ</name>
<organism evidence="1">
    <name type="scientific">bioreactor metagenome</name>
    <dbReference type="NCBI Taxonomy" id="1076179"/>
    <lineage>
        <taxon>unclassified sequences</taxon>
        <taxon>metagenomes</taxon>
        <taxon>ecological metagenomes</taxon>
    </lineage>
</organism>
<proteinExistence type="predicted"/>
<accession>A0A645H3J8</accession>
<sequence length="139" mass="16506">MSKSDLTVIAENFFFNRFKVFNDSIKIIVKTTMPDVFFDRLKLSEECLGIMVNIQKYIEIGSPMHAIFEAEKICRSSLINNFIDRCWDLTCEKASKLKTEKAQDRKFNEFYSMMEQYKSNFSDENIQHLKSKMREFLQP</sequence>
<comment type="caution">
    <text evidence="1">The sequence shown here is derived from an EMBL/GenBank/DDBJ whole genome shotgun (WGS) entry which is preliminary data.</text>
</comment>
<protein>
    <submittedName>
        <fullName evidence="1">Uncharacterized protein</fullName>
    </submittedName>
</protein>
<gene>
    <name evidence="1" type="ORF">SDC9_181066</name>
</gene>
<evidence type="ECO:0000313" key="1">
    <source>
        <dbReference type="EMBL" id="MPN33577.1"/>
    </source>
</evidence>
<dbReference type="EMBL" id="VSSQ01086145">
    <property type="protein sequence ID" value="MPN33577.1"/>
    <property type="molecule type" value="Genomic_DNA"/>
</dbReference>
<dbReference type="AlphaFoldDB" id="A0A645H3J8"/>
<reference evidence="1" key="1">
    <citation type="submission" date="2019-08" db="EMBL/GenBank/DDBJ databases">
        <authorList>
            <person name="Kucharzyk K."/>
            <person name="Murdoch R.W."/>
            <person name="Higgins S."/>
            <person name="Loffler F."/>
        </authorList>
    </citation>
    <scope>NUCLEOTIDE SEQUENCE</scope>
</reference>